<gene>
    <name evidence="1" type="ORF">ACIB24_19210</name>
</gene>
<sequence>MSETGETSAPTASKEPAHWPLVTLLLGSGTIHLAAPQLYEGMIPKSLGAPRPWVTWSGVVELGIGAALLSRRTRRPAALAAAALFAGVFPGNVTMAAKALRSSRASTAWKAATLARLPLQVPMVTQSLKVARAQKPSQRG</sequence>
<dbReference type="PANTHER" id="PTHR36974">
    <property type="entry name" value="MEMBRANE PROTEIN-RELATED"/>
    <property type="match status" value="1"/>
</dbReference>
<evidence type="ECO:0008006" key="3">
    <source>
        <dbReference type="Google" id="ProtNLM"/>
    </source>
</evidence>
<reference evidence="1 2" key="1">
    <citation type="submission" date="2024-10" db="EMBL/GenBank/DDBJ databases">
        <title>The Natural Products Discovery Center: Release of the First 8490 Sequenced Strains for Exploring Actinobacteria Biosynthetic Diversity.</title>
        <authorList>
            <person name="Kalkreuter E."/>
            <person name="Kautsar S.A."/>
            <person name="Yang D."/>
            <person name="Bader C.D."/>
            <person name="Teijaro C.N."/>
            <person name="Fluegel L."/>
            <person name="Davis C.M."/>
            <person name="Simpson J.R."/>
            <person name="Lauterbach L."/>
            <person name="Steele A.D."/>
            <person name="Gui C."/>
            <person name="Meng S."/>
            <person name="Li G."/>
            <person name="Viehrig K."/>
            <person name="Ye F."/>
            <person name="Su P."/>
            <person name="Kiefer A.F."/>
            <person name="Nichols A."/>
            <person name="Cepeda A.J."/>
            <person name="Yan W."/>
            <person name="Fan B."/>
            <person name="Jiang Y."/>
            <person name="Adhikari A."/>
            <person name="Zheng C.-J."/>
            <person name="Schuster L."/>
            <person name="Cowan T.M."/>
            <person name="Smanski M.J."/>
            <person name="Chevrette M.G."/>
            <person name="De Carvalho L.P.S."/>
            <person name="Shen B."/>
        </authorList>
    </citation>
    <scope>NUCLEOTIDE SEQUENCE [LARGE SCALE GENOMIC DNA]</scope>
    <source>
        <strain evidence="1 2">NPDC049639</strain>
    </source>
</reference>
<dbReference type="RefSeq" id="WP_398283686.1">
    <property type="nucleotide sequence ID" value="NZ_JBITLV010000007.1"/>
</dbReference>
<dbReference type="PANTHER" id="PTHR36974:SF1">
    <property type="entry name" value="DOXX FAMILY MEMBRANE PROTEIN"/>
    <property type="match status" value="1"/>
</dbReference>
<organism evidence="1 2">
    <name type="scientific">Spongisporangium articulatum</name>
    <dbReference type="NCBI Taxonomy" id="3362603"/>
    <lineage>
        <taxon>Bacteria</taxon>
        <taxon>Bacillati</taxon>
        <taxon>Actinomycetota</taxon>
        <taxon>Actinomycetes</taxon>
        <taxon>Kineosporiales</taxon>
        <taxon>Kineosporiaceae</taxon>
        <taxon>Spongisporangium</taxon>
    </lineage>
</organism>
<dbReference type="Proteomes" id="UP001612915">
    <property type="component" value="Unassembled WGS sequence"/>
</dbReference>
<evidence type="ECO:0000313" key="2">
    <source>
        <dbReference type="Proteomes" id="UP001612915"/>
    </source>
</evidence>
<proteinExistence type="predicted"/>
<keyword evidence="2" id="KW-1185">Reference proteome</keyword>
<protein>
    <recommendedName>
        <fullName evidence="3">DoxX family protein</fullName>
    </recommendedName>
</protein>
<name>A0ABW8AS26_9ACTN</name>
<comment type="caution">
    <text evidence="1">The sequence shown here is derived from an EMBL/GenBank/DDBJ whole genome shotgun (WGS) entry which is preliminary data.</text>
</comment>
<accession>A0ABW8AS26</accession>
<dbReference type="EMBL" id="JBITLV010000007">
    <property type="protein sequence ID" value="MFI7589199.1"/>
    <property type="molecule type" value="Genomic_DNA"/>
</dbReference>
<evidence type="ECO:0000313" key="1">
    <source>
        <dbReference type="EMBL" id="MFI7589199.1"/>
    </source>
</evidence>